<evidence type="ECO:0000313" key="2">
    <source>
        <dbReference type="EMBL" id="MBB4642586.1"/>
    </source>
</evidence>
<proteinExistence type="predicted"/>
<dbReference type="EMBL" id="JACHOV010000012">
    <property type="protein sequence ID" value="MBB4642586.1"/>
    <property type="molecule type" value="Genomic_DNA"/>
</dbReference>
<feature type="region of interest" description="Disordered" evidence="1">
    <location>
        <begin position="189"/>
        <end position="235"/>
    </location>
</feature>
<dbReference type="Proteomes" id="UP000575068">
    <property type="component" value="Unassembled WGS sequence"/>
</dbReference>
<organism evidence="2 3">
    <name type="scientific">Rhizorhapis suberifaciens</name>
    <name type="common">corky root of lettuce</name>
    <dbReference type="NCBI Taxonomy" id="13656"/>
    <lineage>
        <taxon>Bacteria</taxon>
        <taxon>Pseudomonadati</taxon>
        <taxon>Pseudomonadota</taxon>
        <taxon>Alphaproteobacteria</taxon>
        <taxon>Sphingomonadales</taxon>
        <taxon>Sphingomonadaceae</taxon>
        <taxon>Rhizorhapis</taxon>
    </lineage>
</organism>
<gene>
    <name evidence="2" type="ORF">HNQ99_002922</name>
</gene>
<sequence length="235" mass="26625">MDIRRTILNTVPKELWIDLEDRHRAEAFKAHEVVKTNIPLNVKRSREVEGQIRFRLQEQGYEEVVQLHGGHLVEDGIMPGTDLRVYQPFARFQGPEIGVILGFAAMPEPRKMPAKNMSRAAGVSLNWHLQPSMFDDPNSVRANDIFVLFLTARDRNKAGMIEEIAVGVIGADYKDFLFYESLEDFLRGYGEGSDAPDGPDDSDDRGAEVKLRKTRKLFLPPENRPDSDVEDGSNE</sequence>
<keyword evidence="3" id="KW-1185">Reference proteome</keyword>
<accession>A0A840HYU4</accession>
<comment type="caution">
    <text evidence="2">The sequence shown here is derived from an EMBL/GenBank/DDBJ whole genome shotgun (WGS) entry which is preliminary data.</text>
</comment>
<dbReference type="RefSeq" id="WP_184476827.1">
    <property type="nucleotide sequence ID" value="NZ_JACHOV010000012.1"/>
</dbReference>
<dbReference type="AlphaFoldDB" id="A0A840HYU4"/>
<evidence type="ECO:0000256" key="1">
    <source>
        <dbReference type="SAM" id="MobiDB-lite"/>
    </source>
</evidence>
<evidence type="ECO:0000313" key="3">
    <source>
        <dbReference type="Proteomes" id="UP000575068"/>
    </source>
</evidence>
<name>A0A840HYU4_9SPHN</name>
<protein>
    <submittedName>
        <fullName evidence="2">Uncharacterized protein</fullName>
    </submittedName>
</protein>
<reference evidence="2 3" key="1">
    <citation type="submission" date="2020-08" db="EMBL/GenBank/DDBJ databases">
        <title>Genomic Encyclopedia of Type Strains, Phase IV (KMG-IV): sequencing the most valuable type-strain genomes for metagenomic binning, comparative biology and taxonomic classification.</title>
        <authorList>
            <person name="Goeker M."/>
        </authorList>
    </citation>
    <scope>NUCLEOTIDE SEQUENCE [LARGE SCALE GENOMIC DNA]</scope>
    <source>
        <strain evidence="2 3">DSM 7465</strain>
    </source>
</reference>